<comment type="caution">
    <text evidence="6">Lacks conserved residue(s) required for the propagation of feature annotation.</text>
</comment>
<dbReference type="OrthoDB" id="9798386at2"/>
<dbReference type="GO" id="GO:0004252">
    <property type="term" value="F:serine-type endopeptidase activity"/>
    <property type="evidence" value="ECO:0007669"/>
    <property type="project" value="InterPro"/>
</dbReference>
<proteinExistence type="inferred from homology"/>
<organism evidence="10 11">
    <name type="scientific">Flavobacterium album</name>
    <dbReference type="NCBI Taxonomy" id="2175091"/>
    <lineage>
        <taxon>Bacteria</taxon>
        <taxon>Pseudomonadati</taxon>
        <taxon>Bacteroidota</taxon>
        <taxon>Flavobacteriia</taxon>
        <taxon>Flavobacteriales</taxon>
        <taxon>Flavobacteriaceae</taxon>
        <taxon>Flavobacterium</taxon>
    </lineage>
</organism>
<evidence type="ECO:0000256" key="7">
    <source>
        <dbReference type="SAM" id="SignalP"/>
    </source>
</evidence>
<keyword evidence="11" id="KW-1185">Reference proteome</keyword>
<accession>A0A2S1QTA1</accession>
<gene>
    <name evidence="10" type="ORF">HYN59_00295</name>
</gene>
<protein>
    <recommendedName>
        <fullName evidence="12">Peptidase S8</fullName>
    </recommendedName>
</protein>
<name>A0A2S1QTA1_9FLAO</name>
<comment type="similarity">
    <text evidence="1 6">Belongs to the peptidase S8 family.</text>
</comment>
<keyword evidence="5" id="KW-0720">Serine protease</keyword>
<dbReference type="PROSITE" id="PS51892">
    <property type="entry name" value="SUBTILASE"/>
    <property type="match status" value="1"/>
</dbReference>
<keyword evidence="2" id="KW-0645">Protease</keyword>
<reference evidence="10 11" key="1">
    <citation type="submission" date="2018-04" db="EMBL/GenBank/DDBJ databases">
        <title>Genome sequencing of Flavobacterium sp. HYN0059.</title>
        <authorList>
            <person name="Yi H."/>
            <person name="Baek C."/>
        </authorList>
    </citation>
    <scope>NUCLEOTIDE SEQUENCE [LARGE SCALE GENOMIC DNA]</scope>
    <source>
        <strain evidence="10 11">HYN0059</strain>
    </source>
</reference>
<evidence type="ECO:0000259" key="8">
    <source>
        <dbReference type="Pfam" id="PF00082"/>
    </source>
</evidence>
<sequence length="554" mass="59564">MKIKITLIALSFLFCGASFAQSVKGDFHLEKGSTQHRLYVSLKMPVNANQDYSQAIAAVAPGFEKLAAEYAIIPAKAIAIPEEKLQQMEALAIKNTGSSASVAKLRNIFELSVANPTNERLLELATALEKLDGVEYCSLMSAQPIQPPYDIEPITPNRQPLQTYLNSSAGVNMIYAWNMELNGQNINIRDVEYGVNLDHEELNERNVSHAMEVSPDASTDFTEHGTAVFGIVYADKGSYGISGMANGANEMILFTEYPTSGYNRINAITQAIANSTEGDLLIYELQMTGALGDYCPAEYNHVVWNLTKAATDSGIVIVAAAGNGHEDLDDPAYQSYRNRGNSGAIIVGAGSNNTQHERLDFSTYGSRVDVHAWGQGVYSSGYGDVLQVGGDFNQSYTMFSGTSSATPIVSSCVAVLQSYYHSLTGEYLTGPQMRDLLIATGTPQGAATEDTPIGPIPNMENAIAEIANMLGTPTAEIASFAVYPNPVQDRLTLTADGFSGNAKAEVYNSLGQLVNSVVLADNGQQIDFSSLSKGIYIVKVTDGDKTVSKRVIKK</sequence>
<evidence type="ECO:0000259" key="9">
    <source>
        <dbReference type="Pfam" id="PF18962"/>
    </source>
</evidence>
<evidence type="ECO:0000313" key="10">
    <source>
        <dbReference type="EMBL" id="AWH83648.1"/>
    </source>
</evidence>
<feature type="domain" description="Peptidase S8/S53" evidence="8">
    <location>
        <begin position="198"/>
        <end position="448"/>
    </location>
</feature>
<evidence type="ECO:0000256" key="1">
    <source>
        <dbReference type="ARBA" id="ARBA00011073"/>
    </source>
</evidence>
<dbReference type="KEGG" id="falb:HYN59_00295"/>
<dbReference type="InterPro" id="IPR000209">
    <property type="entry name" value="Peptidase_S8/S53_dom"/>
</dbReference>
<keyword evidence="4" id="KW-0378">Hydrolase</keyword>
<evidence type="ECO:0000313" key="11">
    <source>
        <dbReference type="Proteomes" id="UP000244929"/>
    </source>
</evidence>
<dbReference type="PRINTS" id="PR00723">
    <property type="entry name" value="SUBTILISIN"/>
</dbReference>
<feature type="signal peptide" evidence="7">
    <location>
        <begin position="1"/>
        <end position="20"/>
    </location>
</feature>
<dbReference type="InterPro" id="IPR026444">
    <property type="entry name" value="Secre_tail"/>
</dbReference>
<evidence type="ECO:0000256" key="4">
    <source>
        <dbReference type="ARBA" id="ARBA00022801"/>
    </source>
</evidence>
<dbReference type="PANTHER" id="PTHR43806">
    <property type="entry name" value="PEPTIDASE S8"/>
    <property type="match status" value="1"/>
</dbReference>
<evidence type="ECO:0008006" key="12">
    <source>
        <dbReference type="Google" id="ProtNLM"/>
    </source>
</evidence>
<feature type="chain" id="PRO_5015491205" description="Peptidase S8" evidence="7">
    <location>
        <begin position="21"/>
        <end position="554"/>
    </location>
</feature>
<dbReference type="Pfam" id="PF00082">
    <property type="entry name" value="Peptidase_S8"/>
    <property type="match status" value="1"/>
</dbReference>
<dbReference type="InterPro" id="IPR015500">
    <property type="entry name" value="Peptidase_S8_subtilisin-rel"/>
</dbReference>
<dbReference type="Gene3D" id="3.40.50.200">
    <property type="entry name" value="Peptidase S8/S53 domain"/>
    <property type="match status" value="1"/>
</dbReference>
<dbReference type="NCBIfam" id="TIGR04183">
    <property type="entry name" value="Por_Secre_tail"/>
    <property type="match status" value="1"/>
</dbReference>
<dbReference type="SUPFAM" id="SSF52743">
    <property type="entry name" value="Subtilisin-like"/>
    <property type="match status" value="1"/>
</dbReference>
<dbReference type="GO" id="GO:0006508">
    <property type="term" value="P:proteolysis"/>
    <property type="evidence" value="ECO:0007669"/>
    <property type="project" value="UniProtKB-KW"/>
</dbReference>
<dbReference type="Proteomes" id="UP000244929">
    <property type="component" value="Chromosome"/>
</dbReference>
<evidence type="ECO:0000256" key="6">
    <source>
        <dbReference type="PROSITE-ProRule" id="PRU01240"/>
    </source>
</evidence>
<dbReference type="AlphaFoldDB" id="A0A2S1QTA1"/>
<evidence type="ECO:0000256" key="3">
    <source>
        <dbReference type="ARBA" id="ARBA00022729"/>
    </source>
</evidence>
<dbReference type="InterPro" id="IPR036852">
    <property type="entry name" value="Peptidase_S8/S53_dom_sf"/>
</dbReference>
<keyword evidence="3 7" id="KW-0732">Signal</keyword>
<dbReference type="RefSeq" id="WP_108776364.1">
    <property type="nucleotide sequence ID" value="NZ_CP029186.1"/>
</dbReference>
<dbReference type="PANTHER" id="PTHR43806:SF11">
    <property type="entry name" value="CEREVISIN-RELATED"/>
    <property type="match status" value="1"/>
</dbReference>
<evidence type="ECO:0000256" key="5">
    <source>
        <dbReference type="ARBA" id="ARBA00022825"/>
    </source>
</evidence>
<feature type="domain" description="Secretion system C-terminal sorting" evidence="9">
    <location>
        <begin position="482"/>
        <end position="552"/>
    </location>
</feature>
<dbReference type="EMBL" id="CP029186">
    <property type="protein sequence ID" value="AWH83648.1"/>
    <property type="molecule type" value="Genomic_DNA"/>
</dbReference>
<dbReference type="Pfam" id="PF18962">
    <property type="entry name" value="Por_Secre_tail"/>
    <property type="match status" value="1"/>
</dbReference>
<evidence type="ECO:0000256" key="2">
    <source>
        <dbReference type="ARBA" id="ARBA00022670"/>
    </source>
</evidence>
<dbReference type="InterPro" id="IPR050131">
    <property type="entry name" value="Peptidase_S8_subtilisin-like"/>
</dbReference>